<dbReference type="GO" id="GO:0005829">
    <property type="term" value="C:cytosol"/>
    <property type="evidence" value="ECO:0007669"/>
    <property type="project" value="TreeGrafter"/>
</dbReference>
<dbReference type="FunFam" id="3.30.720.200:FF:000001">
    <property type="entry name" value="Glycine--tRNA ligase 2"/>
    <property type="match status" value="1"/>
</dbReference>
<feature type="domain" description="Aminoacyl-tRNA synthetase class Ia" evidence="12">
    <location>
        <begin position="17"/>
        <end position="564"/>
    </location>
</feature>
<dbReference type="PRINTS" id="PR00986">
    <property type="entry name" value="TRNASYNTHVAL"/>
</dbReference>
<name>A0AA96ZVG5_9EURY</name>
<proteinExistence type="inferred from homology"/>
<dbReference type="NCBIfam" id="TIGR00422">
    <property type="entry name" value="valS"/>
    <property type="match status" value="1"/>
</dbReference>
<dbReference type="FunFam" id="3.40.50.620:FF:000324">
    <property type="entry name" value="Valine--tRNA ligase"/>
    <property type="match status" value="1"/>
</dbReference>
<evidence type="ECO:0000256" key="3">
    <source>
        <dbReference type="ARBA" id="ARBA00022598"/>
    </source>
</evidence>
<evidence type="ECO:0000256" key="7">
    <source>
        <dbReference type="ARBA" id="ARBA00023146"/>
    </source>
</evidence>
<dbReference type="Pfam" id="PF00133">
    <property type="entry name" value="tRNA-synt_1"/>
    <property type="match status" value="1"/>
</dbReference>
<feature type="binding site" evidence="11">
    <location>
        <position position="529"/>
    </location>
    <ligand>
        <name>ATP</name>
        <dbReference type="ChEBI" id="CHEBI:30616"/>
    </ligand>
</feature>
<dbReference type="GO" id="GO:0002161">
    <property type="term" value="F:aminoacyl-tRNA deacylase activity"/>
    <property type="evidence" value="ECO:0007669"/>
    <property type="project" value="InterPro"/>
</dbReference>
<evidence type="ECO:0000313" key="14">
    <source>
        <dbReference type="EMBL" id="WNY24832.1"/>
    </source>
</evidence>
<dbReference type="FunFam" id="3.40.50.620:FF:000192">
    <property type="entry name" value="Valine--tRNA ligase"/>
    <property type="match status" value="1"/>
</dbReference>
<dbReference type="InterPro" id="IPR002300">
    <property type="entry name" value="aa-tRNA-synth_Ia"/>
</dbReference>
<reference evidence="14 15" key="1">
    <citation type="submission" date="2023-07" db="EMBL/GenBank/DDBJ databases">
        <title>Closed genoem sequence of Methanosarcinaceae archaeon Ac7.</title>
        <authorList>
            <person name="Poehlein A."/>
            <person name="Protasov E."/>
            <person name="Platt K."/>
            <person name="Reeh H."/>
            <person name="Daniel R."/>
            <person name="Brune A."/>
        </authorList>
    </citation>
    <scope>NUCLEOTIDE SEQUENCE [LARGE SCALE GENOMIC DNA]</scope>
    <source>
        <strain evidence="14 15">Ac7</strain>
    </source>
</reference>
<dbReference type="SUPFAM" id="SSF52374">
    <property type="entry name" value="Nucleotidylyl transferase"/>
    <property type="match status" value="1"/>
</dbReference>
<dbReference type="PANTHER" id="PTHR11946">
    <property type="entry name" value="VALYL-TRNA SYNTHETASES"/>
    <property type="match status" value="1"/>
</dbReference>
<comment type="catalytic activity">
    <reaction evidence="8 11">
        <text>tRNA(Val) + L-valine + ATP = L-valyl-tRNA(Val) + AMP + diphosphate</text>
        <dbReference type="Rhea" id="RHEA:10704"/>
        <dbReference type="Rhea" id="RHEA-COMP:9672"/>
        <dbReference type="Rhea" id="RHEA-COMP:9708"/>
        <dbReference type="ChEBI" id="CHEBI:30616"/>
        <dbReference type="ChEBI" id="CHEBI:33019"/>
        <dbReference type="ChEBI" id="CHEBI:57762"/>
        <dbReference type="ChEBI" id="CHEBI:78442"/>
        <dbReference type="ChEBI" id="CHEBI:78537"/>
        <dbReference type="ChEBI" id="CHEBI:456215"/>
        <dbReference type="EC" id="6.1.1.9"/>
    </reaction>
</comment>
<feature type="short sequence motif" description="'HIGH' region" evidence="11">
    <location>
        <begin position="45"/>
        <end position="55"/>
    </location>
</feature>
<evidence type="ECO:0000256" key="8">
    <source>
        <dbReference type="ARBA" id="ARBA00047552"/>
    </source>
</evidence>
<dbReference type="InterPro" id="IPR014729">
    <property type="entry name" value="Rossmann-like_a/b/a_fold"/>
</dbReference>
<dbReference type="InterPro" id="IPR013155">
    <property type="entry name" value="M/V/L/I-tRNA-synth_anticd-bd"/>
</dbReference>
<comment type="subcellular location">
    <subcellularLocation>
        <location evidence="1 11">Cytoplasm</location>
    </subcellularLocation>
</comment>
<dbReference type="PROSITE" id="PS00178">
    <property type="entry name" value="AA_TRNA_LIGASE_I"/>
    <property type="match status" value="1"/>
</dbReference>
<dbReference type="Gene3D" id="3.40.50.620">
    <property type="entry name" value="HUPs"/>
    <property type="match status" value="2"/>
</dbReference>
<evidence type="ECO:0000256" key="9">
    <source>
        <dbReference type="ARBA" id="ARBA00055630"/>
    </source>
</evidence>
<dbReference type="Proteomes" id="UP001303587">
    <property type="component" value="Chromosome"/>
</dbReference>
<sequence>MSEIPKDYVANDVETKWMNTWDLSMYYFDWADNTRPQYIIDTPPPYPTGNFHIGNSLNWCYIDFVARYKRMRGFNVMFPQGWDCHGLPTEVKVEEMNHITKNQVPRAQFRQMCEDMTRGNIVKMRNTMLRLGFSNDWSNEFITMEPSYFVKTQKSFLKMHDKGYVYHEEHPVNWCPRCETAIALAEVEYESNQTKLNFLHFTLAEDGNIKLCIATTRPELLCACAAVAVSPADERYKQYVGKHLIVPIFGQKVPIIADDAVEAEFGTGVVMICTFGDKQDIRWTKVHDLKVTKAIDRCGLMTNAAGKYAGMTIPDCKKKIIEDLKSENYLYDQKELDQNVGLCWRCKTPIEILSEPQWFVKVKPEEILSSADKIDWIPEYMKVRLENWTNTMEWDWCISRQRIFATPIPVWYCQKCGEIMMAEESWLPIDPTQKQPPKACSCGSTEFYGETDVLDTWMDSSLTALHVSGWDSDKTLRLPTQMRPQGHDIIRTWAFYTILRAKALENQIPWETIMINGMVLGPDGHKMSKSLGNVISPEDVLVEHSADAFRQWAALGGSVGSDVMFRWKDVVSASRLIQKMWNIYRFSMMNLDNFAEKDQKAFDTKKLKQTDLWLLSKLNRLIAETTDMMENARFDEAFKSIRIFAWETLADNYLELVKARLYGDNADAKNAARYTLFTAISTLCKLLAPFTPFLAEEMYSRIGSESVHQQSWPVADEKFLSDDAEAAGELIKNITGEIRSYKSDRKMALNAPLKKIEIYNVKIDASDISGATTSPVELMSKKPEFEHVPVEVKPNQGLIGPTFRDRAGAVSAALKALSPKDAENMKSAGKITVQVGGETIELPENAIEIKKEMISGGREVDILNVGDAVVVIVK</sequence>
<evidence type="ECO:0000256" key="5">
    <source>
        <dbReference type="ARBA" id="ARBA00022840"/>
    </source>
</evidence>
<dbReference type="InterPro" id="IPR022874">
    <property type="entry name" value="Valine-tRNA_ligase_type_2"/>
</dbReference>
<keyword evidence="4 11" id="KW-0547">Nucleotide-binding</keyword>
<dbReference type="InterPro" id="IPR002303">
    <property type="entry name" value="Valyl-tRNA_ligase"/>
</dbReference>
<protein>
    <recommendedName>
        <fullName evidence="11">Valine--tRNA ligase</fullName>
        <ecNumber evidence="11">6.1.1.9</ecNumber>
    </recommendedName>
    <alternativeName>
        <fullName evidence="11">Valyl-tRNA synthetase</fullName>
        <shortName evidence="11">ValRS</shortName>
    </alternativeName>
</protein>
<dbReference type="GeneID" id="89229479"/>
<dbReference type="InterPro" id="IPR009008">
    <property type="entry name" value="Val/Leu/Ile-tRNA-synth_edit"/>
</dbReference>
<dbReference type="InterPro" id="IPR033705">
    <property type="entry name" value="Anticodon_Ia_Val"/>
</dbReference>
<evidence type="ECO:0000256" key="6">
    <source>
        <dbReference type="ARBA" id="ARBA00022917"/>
    </source>
</evidence>
<dbReference type="NCBIfam" id="NF009687">
    <property type="entry name" value="PRK13208.1"/>
    <property type="match status" value="1"/>
</dbReference>
<comment type="domain">
    <text evidence="11">ValRS has two distinct active sites: one for aminoacylation and one for editing. The misactivated threonine is translocated from the active site to the editing site.</text>
</comment>
<dbReference type="CDD" id="cd00817">
    <property type="entry name" value="ValRS_core"/>
    <property type="match status" value="1"/>
</dbReference>
<dbReference type="SUPFAM" id="SSF50677">
    <property type="entry name" value="ValRS/IleRS/LeuRS editing domain"/>
    <property type="match status" value="1"/>
</dbReference>
<keyword evidence="7 11" id="KW-0030">Aminoacyl-tRNA synthetase</keyword>
<keyword evidence="6 11" id="KW-0648">Protein biosynthesis</keyword>
<dbReference type="AlphaFoldDB" id="A0AA96ZVG5"/>
<dbReference type="Gene3D" id="1.10.730.10">
    <property type="entry name" value="Isoleucyl-tRNA Synthetase, Domain 1"/>
    <property type="match status" value="1"/>
</dbReference>
<dbReference type="GO" id="GO:0004832">
    <property type="term" value="F:valine-tRNA ligase activity"/>
    <property type="evidence" value="ECO:0007669"/>
    <property type="project" value="UniProtKB-UniRule"/>
</dbReference>
<gene>
    <name evidence="14" type="primary">valS_1</name>
    <name evidence="11" type="synonym">valS</name>
    <name evidence="14" type="ORF">MsAc7_03590</name>
</gene>
<comment type="function">
    <text evidence="9 11">Catalyzes the attachment of valine to tRNA(Val). As ValRS can inadvertently accommodate and process structurally similar amino acids such as threonine, to avoid such errors, it has a 'posttransfer' editing activity that hydrolyzes mischarged Thr-tRNA(Val) in a tRNA-dependent manner.</text>
</comment>
<feature type="short sequence motif" description="'KMSKS' region" evidence="11">
    <location>
        <begin position="526"/>
        <end position="530"/>
    </location>
</feature>
<evidence type="ECO:0000256" key="10">
    <source>
        <dbReference type="ARBA" id="ARBA00061452"/>
    </source>
</evidence>
<dbReference type="Gene3D" id="3.30.720.200">
    <property type="match status" value="1"/>
</dbReference>
<evidence type="ECO:0000256" key="1">
    <source>
        <dbReference type="ARBA" id="ARBA00004496"/>
    </source>
</evidence>
<dbReference type="GO" id="GO:0006438">
    <property type="term" value="P:valyl-tRNA aminoacylation"/>
    <property type="evidence" value="ECO:0007669"/>
    <property type="project" value="UniProtKB-UniRule"/>
</dbReference>
<evidence type="ECO:0000256" key="4">
    <source>
        <dbReference type="ARBA" id="ARBA00022741"/>
    </source>
</evidence>
<keyword evidence="2 11" id="KW-0963">Cytoplasm</keyword>
<accession>A0AA96ZVG5</accession>
<dbReference type="EC" id="6.1.1.9" evidence="11"/>
<evidence type="ECO:0000313" key="15">
    <source>
        <dbReference type="Proteomes" id="UP001303587"/>
    </source>
</evidence>
<evidence type="ECO:0000256" key="2">
    <source>
        <dbReference type="ARBA" id="ARBA00022490"/>
    </source>
</evidence>
<dbReference type="GO" id="GO:0005524">
    <property type="term" value="F:ATP binding"/>
    <property type="evidence" value="ECO:0007669"/>
    <property type="project" value="UniProtKB-UniRule"/>
</dbReference>
<dbReference type="PANTHER" id="PTHR11946:SF93">
    <property type="entry name" value="VALINE--TRNA LIGASE, CHLOROPLASTIC_MITOCHONDRIAL 2"/>
    <property type="match status" value="1"/>
</dbReference>
<organism evidence="14 15">
    <name type="scientific">Methanolapillus millepedarum</name>
    <dbReference type="NCBI Taxonomy" id="3028296"/>
    <lineage>
        <taxon>Archaea</taxon>
        <taxon>Methanobacteriati</taxon>
        <taxon>Methanobacteriota</taxon>
        <taxon>Stenosarchaea group</taxon>
        <taxon>Methanomicrobia</taxon>
        <taxon>Methanosarcinales</taxon>
        <taxon>Methanosarcinaceae</taxon>
        <taxon>Methanolapillus</taxon>
    </lineage>
</organism>
<dbReference type="InterPro" id="IPR009080">
    <property type="entry name" value="tRNAsynth_Ia_anticodon-bd"/>
</dbReference>
<dbReference type="HAMAP" id="MF_02005">
    <property type="entry name" value="Val_tRNA_synth_type2"/>
    <property type="match status" value="1"/>
</dbReference>
<dbReference type="Pfam" id="PF08264">
    <property type="entry name" value="Anticodon_1"/>
    <property type="match status" value="1"/>
</dbReference>
<dbReference type="EMBL" id="CP131060">
    <property type="protein sequence ID" value="WNY24832.1"/>
    <property type="molecule type" value="Genomic_DNA"/>
</dbReference>
<keyword evidence="5 11" id="KW-0067">ATP-binding</keyword>
<evidence type="ECO:0000256" key="11">
    <source>
        <dbReference type="HAMAP-Rule" id="MF_02005"/>
    </source>
</evidence>
<dbReference type="SUPFAM" id="SSF47323">
    <property type="entry name" value="Anticodon-binding domain of a subclass of class I aminoacyl-tRNA synthetases"/>
    <property type="match status" value="1"/>
</dbReference>
<evidence type="ECO:0000259" key="13">
    <source>
        <dbReference type="Pfam" id="PF08264"/>
    </source>
</evidence>
<dbReference type="RefSeq" id="WP_338102896.1">
    <property type="nucleotide sequence ID" value="NZ_CP131060.1"/>
</dbReference>
<dbReference type="CDD" id="cd07962">
    <property type="entry name" value="Anticodon_Ia_Val"/>
    <property type="match status" value="1"/>
</dbReference>
<dbReference type="InterPro" id="IPR001412">
    <property type="entry name" value="aa-tRNA-synth_I_CS"/>
</dbReference>
<keyword evidence="15" id="KW-1185">Reference proteome</keyword>
<feature type="domain" description="Methionyl/Valyl/Leucyl/Isoleucyl-tRNA synthetase anticodon-binding" evidence="13">
    <location>
        <begin position="611"/>
        <end position="755"/>
    </location>
</feature>
<comment type="similarity">
    <text evidence="10 11">Belongs to the class-I aminoacyl-tRNA synthetase family. ValS type 2 subfamily.</text>
</comment>
<keyword evidence="3 11" id="KW-0436">Ligase</keyword>
<dbReference type="FunFam" id="1.10.730.10:FF:000033">
    <property type="entry name" value="Valine--tRNA ligase"/>
    <property type="match status" value="1"/>
</dbReference>
<evidence type="ECO:0000259" key="12">
    <source>
        <dbReference type="Pfam" id="PF00133"/>
    </source>
</evidence>